<evidence type="ECO:0000256" key="1">
    <source>
        <dbReference type="SAM" id="MobiDB-lite"/>
    </source>
</evidence>
<evidence type="ECO:0000313" key="4">
    <source>
        <dbReference type="Proteomes" id="UP000198598"/>
    </source>
</evidence>
<reference evidence="3 4" key="1">
    <citation type="submission" date="2016-10" db="EMBL/GenBank/DDBJ databases">
        <authorList>
            <person name="de Groot N.N."/>
        </authorList>
    </citation>
    <scope>NUCLEOTIDE SEQUENCE [LARGE SCALE GENOMIC DNA]</scope>
    <source>
        <strain evidence="3 4">DSM 26130</strain>
    </source>
</reference>
<keyword evidence="2" id="KW-0812">Transmembrane</keyword>
<dbReference type="OrthoDB" id="947575at2"/>
<name>A0A1I1YG76_9BACT</name>
<keyword evidence="2" id="KW-0472">Membrane</keyword>
<keyword evidence="4" id="KW-1185">Reference proteome</keyword>
<dbReference type="AlphaFoldDB" id="A0A1I1YG76"/>
<dbReference type="STRING" id="662367.SAMN05216167_1119"/>
<feature type="region of interest" description="Disordered" evidence="1">
    <location>
        <begin position="213"/>
        <end position="240"/>
    </location>
</feature>
<dbReference type="RefSeq" id="WP_093830602.1">
    <property type="nucleotide sequence ID" value="NZ_FOLQ01000011.1"/>
</dbReference>
<evidence type="ECO:0000256" key="2">
    <source>
        <dbReference type="SAM" id="Phobius"/>
    </source>
</evidence>
<gene>
    <name evidence="3" type="ORF">SAMN05216167_1119</name>
</gene>
<proteinExistence type="predicted"/>
<accession>A0A1I1YG76</accession>
<dbReference type="Proteomes" id="UP000198598">
    <property type="component" value="Unassembled WGS sequence"/>
</dbReference>
<evidence type="ECO:0000313" key="3">
    <source>
        <dbReference type="EMBL" id="SFE17103.1"/>
    </source>
</evidence>
<organism evidence="3 4">
    <name type="scientific">Spirosoma endophyticum</name>
    <dbReference type="NCBI Taxonomy" id="662367"/>
    <lineage>
        <taxon>Bacteria</taxon>
        <taxon>Pseudomonadati</taxon>
        <taxon>Bacteroidota</taxon>
        <taxon>Cytophagia</taxon>
        <taxon>Cytophagales</taxon>
        <taxon>Cytophagaceae</taxon>
        <taxon>Spirosoma</taxon>
    </lineage>
</organism>
<protein>
    <submittedName>
        <fullName evidence="3">Uncharacterized protein</fullName>
    </submittedName>
</protein>
<feature type="region of interest" description="Disordered" evidence="1">
    <location>
        <begin position="1"/>
        <end position="29"/>
    </location>
</feature>
<sequence>MKQKPDETLDQWVRQTLSQLPDTPPPGSSFDPARLWAQLHPELQAAPVRRKIGIVWWIAAACLTGLTLSWFWMNPSPADRKTVAVQKIDRKEDVATASHPTPNWAAEVVNSKTISTEKNRPMVSLKIRSRQKQGPDQEVIPVRSKAVKAEPPAIELPAVAEVLPIIEKPVERSKPNVAATALKRRFRVVHENELQAEEEARPKLYRTEHFVRIGTGERSEPAPNENRPALRLPLTHKPNQ</sequence>
<feature type="transmembrane region" description="Helical" evidence="2">
    <location>
        <begin position="54"/>
        <end position="73"/>
    </location>
</feature>
<keyword evidence="2" id="KW-1133">Transmembrane helix</keyword>
<dbReference type="EMBL" id="FOLQ01000011">
    <property type="protein sequence ID" value="SFE17103.1"/>
    <property type="molecule type" value="Genomic_DNA"/>
</dbReference>